<evidence type="ECO:0000256" key="5">
    <source>
        <dbReference type="ARBA" id="ARBA00022519"/>
    </source>
</evidence>
<dbReference type="InterPro" id="IPR000014">
    <property type="entry name" value="PAS"/>
</dbReference>
<feature type="region of interest" description="Disordered" evidence="11">
    <location>
        <begin position="286"/>
        <end position="321"/>
    </location>
</feature>
<evidence type="ECO:0000256" key="6">
    <source>
        <dbReference type="ARBA" id="ARBA00022692"/>
    </source>
</evidence>
<proteinExistence type="inferred from homology"/>
<dbReference type="PROSITE" id="PS50112">
    <property type="entry name" value="PAS"/>
    <property type="match status" value="1"/>
</dbReference>
<keyword evidence="16" id="KW-1185">Reference proteome</keyword>
<evidence type="ECO:0000313" key="15">
    <source>
        <dbReference type="EMBL" id="WIT13940.1"/>
    </source>
</evidence>
<evidence type="ECO:0000256" key="4">
    <source>
        <dbReference type="ARBA" id="ARBA00022500"/>
    </source>
</evidence>
<dbReference type="SUPFAM" id="SSF55785">
    <property type="entry name" value="PYP-like sensor domain (PAS domain)"/>
    <property type="match status" value="1"/>
</dbReference>
<evidence type="ECO:0000256" key="3">
    <source>
        <dbReference type="ARBA" id="ARBA00022481"/>
    </source>
</evidence>
<dbReference type="AlphaFoldDB" id="A0AA95SQW4"/>
<evidence type="ECO:0000256" key="11">
    <source>
        <dbReference type="SAM" id="MobiDB-lite"/>
    </source>
</evidence>
<dbReference type="KEGG" id="pais:PFX98_10025"/>
<dbReference type="InterPro" id="IPR001610">
    <property type="entry name" value="PAC"/>
</dbReference>
<evidence type="ECO:0000256" key="7">
    <source>
        <dbReference type="ARBA" id="ARBA00022989"/>
    </source>
</evidence>
<protein>
    <submittedName>
        <fullName evidence="15">Methyl-accepting chemotaxis protein</fullName>
    </submittedName>
</protein>
<comment type="subcellular location">
    <subcellularLocation>
        <location evidence="1">Cell inner membrane</location>
        <topology evidence="1">Multi-pass membrane protein</topology>
    </subcellularLocation>
</comment>
<dbReference type="GO" id="GO:0004888">
    <property type="term" value="F:transmembrane signaling receptor activity"/>
    <property type="evidence" value="ECO:0007669"/>
    <property type="project" value="InterPro"/>
</dbReference>
<dbReference type="CDD" id="cd11386">
    <property type="entry name" value="MCP_signal"/>
    <property type="match status" value="1"/>
</dbReference>
<dbReference type="EMBL" id="CP116346">
    <property type="protein sequence ID" value="WIT13940.1"/>
    <property type="molecule type" value="Genomic_DNA"/>
</dbReference>
<dbReference type="CDD" id="cd00130">
    <property type="entry name" value="PAS"/>
    <property type="match status" value="1"/>
</dbReference>
<accession>A0AA95SQW4</accession>
<dbReference type="InterPro" id="IPR013655">
    <property type="entry name" value="PAS_fold_3"/>
</dbReference>
<keyword evidence="2" id="KW-1003">Cell membrane</keyword>
<keyword evidence="10" id="KW-0807">Transducer</keyword>
<dbReference type="Proteomes" id="UP001177769">
    <property type="component" value="Chromosome"/>
</dbReference>
<dbReference type="Pfam" id="PF00015">
    <property type="entry name" value="MCPsignal"/>
    <property type="match status" value="1"/>
</dbReference>
<dbReference type="SMART" id="SM00086">
    <property type="entry name" value="PAC"/>
    <property type="match status" value="1"/>
</dbReference>
<evidence type="ECO:0000256" key="8">
    <source>
        <dbReference type="ARBA" id="ARBA00023136"/>
    </source>
</evidence>
<keyword evidence="4" id="KW-0145">Chemotaxis</keyword>
<keyword evidence="7 12" id="KW-1133">Transmembrane helix</keyword>
<evidence type="ECO:0000256" key="12">
    <source>
        <dbReference type="SAM" id="Phobius"/>
    </source>
</evidence>
<dbReference type="InterPro" id="IPR035965">
    <property type="entry name" value="PAS-like_dom_sf"/>
</dbReference>
<dbReference type="PROSITE" id="PS50111">
    <property type="entry name" value="CHEMOTAXIS_TRANSDUC_2"/>
    <property type="match status" value="1"/>
</dbReference>
<feature type="domain" description="PAS" evidence="14">
    <location>
        <begin position="25"/>
        <end position="60"/>
    </location>
</feature>
<dbReference type="InterPro" id="IPR004089">
    <property type="entry name" value="MCPsignal_dom"/>
</dbReference>
<comment type="similarity">
    <text evidence="9">Belongs to the methyl-accepting chemotaxis (MCP) protein family.</text>
</comment>
<dbReference type="SMART" id="SM00283">
    <property type="entry name" value="MA"/>
    <property type="match status" value="1"/>
</dbReference>
<keyword evidence="8 12" id="KW-0472">Membrane</keyword>
<evidence type="ECO:0000256" key="2">
    <source>
        <dbReference type="ARBA" id="ARBA00022475"/>
    </source>
</evidence>
<feature type="transmembrane region" description="Helical" evidence="12">
    <location>
        <begin position="169"/>
        <end position="187"/>
    </location>
</feature>
<dbReference type="SUPFAM" id="SSF58104">
    <property type="entry name" value="Methyl-accepting chemotaxis protein (MCP) signaling domain"/>
    <property type="match status" value="1"/>
</dbReference>
<organism evidence="15 16">
    <name type="scientific">Paucibacter sediminis</name>
    <dbReference type="NCBI Taxonomy" id="3019553"/>
    <lineage>
        <taxon>Bacteria</taxon>
        <taxon>Pseudomonadati</taxon>
        <taxon>Pseudomonadota</taxon>
        <taxon>Betaproteobacteria</taxon>
        <taxon>Burkholderiales</taxon>
        <taxon>Sphaerotilaceae</taxon>
        <taxon>Roseateles</taxon>
    </lineage>
</organism>
<name>A0AA95SQW4_9BURK</name>
<dbReference type="NCBIfam" id="TIGR00229">
    <property type="entry name" value="sensory_box"/>
    <property type="match status" value="1"/>
</dbReference>
<dbReference type="PANTHER" id="PTHR43531">
    <property type="entry name" value="PROTEIN ICFG"/>
    <property type="match status" value="1"/>
</dbReference>
<dbReference type="GO" id="GO:0005886">
    <property type="term" value="C:plasma membrane"/>
    <property type="evidence" value="ECO:0007669"/>
    <property type="project" value="UniProtKB-SubCell"/>
</dbReference>
<dbReference type="FunFam" id="1.10.287.950:FF:000001">
    <property type="entry name" value="Methyl-accepting chemotaxis sensory transducer"/>
    <property type="match status" value="1"/>
</dbReference>
<evidence type="ECO:0000256" key="9">
    <source>
        <dbReference type="ARBA" id="ARBA00029447"/>
    </source>
</evidence>
<evidence type="ECO:0000259" key="14">
    <source>
        <dbReference type="PROSITE" id="PS50112"/>
    </source>
</evidence>
<evidence type="ECO:0000259" key="13">
    <source>
        <dbReference type="PROSITE" id="PS50111"/>
    </source>
</evidence>
<dbReference type="Pfam" id="PF08447">
    <property type="entry name" value="PAS_3"/>
    <property type="match status" value="1"/>
</dbReference>
<dbReference type="InterPro" id="IPR004090">
    <property type="entry name" value="Chemotax_Me-accpt_rcpt"/>
</dbReference>
<dbReference type="FunFam" id="3.30.450.20:FF:000046">
    <property type="entry name" value="Aerotaxis sensor receptor"/>
    <property type="match status" value="1"/>
</dbReference>
<dbReference type="Gene3D" id="3.30.450.20">
    <property type="entry name" value="PAS domain"/>
    <property type="match status" value="1"/>
</dbReference>
<dbReference type="GO" id="GO:0052131">
    <property type="term" value="P:positive aerotaxis"/>
    <property type="evidence" value="ECO:0007669"/>
    <property type="project" value="UniProtKB-ARBA"/>
</dbReference>
<dbReference type="PANTHER" id="PTHR43531:SF7">
    <property type="entry name" value="AEROTAXIS RECEPTOR"/>
    <property type="match status" value="1"/>
</dbReference>
<dbReference type="GO" id="GO:0007165">
    <property type="term" value="P:signal transduction"/>
    <property type="evidence" value="ECO:0007669"/>
    <property type="project" value="UniProtKB-KW"/>
</dbReference>
<feature type="domain" description="Methyl-accepting transducer" evidence="13">
    <location>
        <begin position="271"/>
        <end position="500"/>
    </location>
</feature>
<feature type="compositionally biased region" description="Low complexity" evidence="11">
    <location>
        <begin position="293"/>
        <end position="321"/>
    </location>
</feature>
<evidence type="ECO:0000256" key="1">
    <source>
        <dbReference type="ARBA" id="ARBA00004429"/>
    </source>
</evidence>
<dbReference type="PRINTS" id="PR00260">
    <property type="entry name" value="CHEMTRNSDUCR"/>
</dbReference>
<reference evidence="15" key="1">
    <citation type="submission" date="2023-01" db="EMBL/GenBank/DDBJ databases">
        <title>Whole genome sequence of Paucibacter sp. S2-9 isolated from pond sediment.</title>
        <authorList>
            <person name="Jung J.Y."/>
        </authorList>
    </citation>
    <scope>NUCLEOTIDE SEQUENCE</scope>
    <source>
        <strain evidence="15">S2-9</strain>
    </source>
</reference>
<evidence type="ECO:0000256" key="10">
    <source>
        <dbReference type="PROSITE-ProRule" id="PRU00284"/>
    </source>
</evidence>
<keyword evidence="5" id="KW-0997">Cell inner membrane</keyword>
<dbReference type="InterPro" id="IPR051310">
    <property type="entry name" value="MCP_chemotaxis"/>
</dbReference>
<keyword evidence="6 12" id="KW-0812">Transmembrane</keyword>
<dbReference type="Gene3D" id="1.10.287.950">
    <property type="entry name" value="Methyl-accepting chemotaxis protein"/>
    <property type="match status" value="1"/>
</dbReference>
<gene>
    <name evidence="15" type="ORF">PFX98_10025</name>
</gene>
<evidence type="ECO:0000313" key="16">
    <source>
        <dbReference type="Proteomes" id="UP001177769"/>
    </source>
</evidence>
<sequence length="514" mass="55446">MRNNQPVTQREYEFPDNVTLMSTTDTQSHINYANAAFIEVSGFTREELAGQPHNIVRHPDMPREAFADMWATLKNGEPWTALVKNRRKNGDHYWVRANAVPVVRNGQQVGYMSVRTKASREEIKAADQLHREMREGRASHLRMHKGLLLRKGWLGWTTLLKTLSVRWRIRWALVALLSSSGLATLLLDLPAGKAGAMIGLMTLATLLGSWFLEAQIASPLEQLRNQALKVATGESQSVAHMERVDEIGMSLRAVSQLGLMFRWLIDDVAEQVRTVQHAVTEIAQGNDDLSNRTEQAAASVQQTSSSMTQMTESVSGTANSAQQANQLSAAASEAAARGGQSVSEVVATMSEISASSGKIADIIGVIDSIAFQTNILALNAAVEAARAGEHGRGFAVVASEVRSLAQRSAVAAKEIKGLIDDSVSKVNGGHKIVGEARSSMGEIVDQVRKVSNLIAEISAAANEQTRGIAHVGDAVNHLDSITQQNAALVEQSAAASASLHQQTVRLAEAVGVFR</sequence>
<keyword evidence="3" id="KW-0488">Methylation</keyword>